<feature type="compositionally biased region" description="Polar residues" evidence="1">
    <location>
        <begin position="968"/>
        <end position="994"/>
    </location>
</feature>
<evidence type="ECO:0000313" key="3">
    <source>
        <dbReference type="RefSeq" id="XP_015585288.2"/>
    </source>
</evidence>
<reference evidence="3" key="1">
    <citation type="submission" date="2025-08" db="UniProtKB">
        <authorList>
            <consortium name="RefSeq"/>
        </authorList>
    </citation>
    <scope>IDENTIFICATION</scope>
</reference>
<dbReference type="GeneID" id="107263016"/>
<feature type="region of interest" description="Disordered" evidence="1">
    <location>
        <begin position="83"/>
        <end position="113"/>
    </location>
</feature>
<feature type="compositionally biased region" description="Basic and acidic residues" evidence="1">
    <location>
        <begin position="93"/>
        <end position="102"/>
    </location>
</feature>
<feature type="region of interest" description="Disordered" evidence="1">
    <location>
        <begin position="865"/>
        <end position="908"/>
    </location>
</feature>
<feature type="compositionally biased region" description="Basic and acidic residues" evidence="1">
    <location>
        <begin position="866"/>
        <end position="894"/>
    </location>
</feature>
<dbReference type="RefSeq" id="XP_015585288.2">
    <property type="nucleotide sequence ID" value="XM_015729802.2"/>
</dbReference>
<proteinExistence type="predicted"/>
<accession>A0AAJ7FCQ0</accession>
<feature type="compositionally biased region" description="Basic residues" evidence="1">
    <location>
        <begin position="952"/>
        <end position="962"/>
    </location>
</feature>
<sequence length="1034" mass="119393">MNSNQNRSARRVSFAGPTGKSSDSFFLAATQNQDESFSLQDKNILRNRNIKVNLREAISCLPKNSPLPWTNLDIGDLVYVRSKSPGKDMNTTKSKEKEESKLSHNLSQPCTKASHEEFEKSSISLGRILNSDGIDHEKRHRSPTKKSRSTLTKPLIIERLKSDFQQADTFVTKIRARRNWCPEFLTRYFRGNFQKEENLVPASRKTFSKCVPERPKVFSIGLHGRSNKIRENYNIVSQVDCAIKNIKTWLDAAEPRKSSRTRNSTVYQRVQQDDRSSEISDLKYPYPLCNKILIENNDSVKKCLLSSNKHVELSQRNDGPEFLQNSINLSHEYKFQSRSDSATKNHHYEGVALGLKGTVHDHRKHELSKNHYKIDDLKFQGNRSTRNNEKSHKKQSCTCQNNETSLNHPRGTNDSVMIKRKRRVSKQCLENMKKSQDLEADLRRKADDFISNEKTVCEKINDPFVLGSSVTKLQEAEDSLGTSKIPLHVSKNHYRQLTKTLNDSDLVDQDKSKTHAKSRLRKKAYNEYKIQKYQEKYKRRSRSRSTRRCKSKNFISKDNDILLSKEPLNVHDYDTVIYTDDNSSYVNIEDFPKNVKIAEKQYLTAESVLLEDQWTIRSGRSGSRKDALSMRQENYYKMVSESKVTEARLLDDIKRRIDQDFEESFYCRANDLGARSSLSSFDFDDNFGTRAVNEKAPSFERDSALNLHMRVKSEDSSKANDIFNLPREKLRNSRSASGMDDYVTVYSNDTQICSRPYSNLDLVSSKNFDNITRTTNLEQRYSLCDGESNEINISRRNYFYRRELLFENSKKFSQIPIGIENSVSTKSINNLSNYSDHDKSAVIFPWKTSKLDLVESVDSGVLTDFSKNDLHRNSQNDDMSDNKDKTDLETKENSAMRNDFLVSDSDDDSDVFLSKKLEKAVETFTEKLIMCERRAKARARQKNACILLRENTKHRKSKKKSQKDKEVQCSSEHSTKTFKSSYSITDPSKASQWSSEEEQIADLSTPSLFSLSDSEIESSEFIQPRNRIIFGRRI</sequence>
<dbReference type="KEGG" id="ccin:107263016"/>
<dbReference type="AlphaFoldDB" id="A0AAJ7FCQ0"/>
<name>A0AAJ7FCQ0_CEPCN</name>
<dbReference type="Proteomes" id="UP000694920">
    <property type="component" value="Unplaced"/>
</dbReference>
<protein>
    <submittedName>
        <fullName evidence="3">Uncharacterized protein LOC107263016 isoform X1</fullName>
    </submittedName>
</protein>
<evidence type="ECO:0000256" key="1">
    <source>
        <dbReference type="SAM" id="MobiDB-lite"/>
    </source>
</evidence>
<gene>
    <name evidence="3" type="primary">LOC107263016</name>
</gene>
<feature type="compositionally biased region" description="Polar residues" evidence="1">
    <location>
        <begin position="396"/>
        <end position="413"/>
    </location>
</feature>
<evidence type="ECO:0000313" key="2">
    <source>
        <dbReference type="Proteomes" id="UP000694920"/>
    </source>
</evidence>
<feature type="region of interest" description="Disordered" evidence="1">
    <location>
        <begin position="380"/>
        <end position="413"/>
    </location>
</feature>
<feature type="region of interest" description="Disordered" evidence="1">
    <location>
        <begin position="950"/>
        <end position="999"/>
    </location>
</feature>
<organism evidence="2 3">
    <name type="scientific">Cephus cinctus</name>
    <name type="common">Wheat stem sawfly</name>
    <dbReference type="NCBI Taxonomy" id="211228"/>
    <lineage>
        <taxon>Eukaryota</taxon>
        <taxon>Metazoa</taxon>
        <taxon>Ecdysozoa</taxon>
        <taxon>Arthropoda</taxon>
        <taxon>Hexapoda</taxon>
        <taxon>Insecta</taxon>
        <taxon>Pterygota</taxon>
        <taxon>Neoptera</taxon>
        <taxon>Endopterygota</taxon>
        <taxon>Hymenoptera</taxon>
        <taxon>Cephoidea</taxon>
        <taxon>Cephidae</taxon>
        <taxon>Cephus</taxon>
    </lineage>
</organism>
<keyword evidence="2" id="KW-1185">Reference proteome</keyword>